<feature type="compositionally biased region" description="Basic and acidic residues" evidence="1">
    <location>
        <begin position="967"/>
        <end position="978"/>
    </location>
</feature>
<feature type="compositionally biased region" description="Low complexity" evidence="1">
    <location>
        <begin position="338"/>
        <end position="348"/>
    </location>
</feature>
<proteinExistence type="predicted"/>
<feature type="compositionally biased region" description="Basic and acidic residues" evidence="1">
    <location>
        <begin position="988"/>
        <end position="1004"/>
    </location>
</feature>
<feature type="compositionally biased region" description="Basic and acidic residues" evidence="1">
    <location>
        <begin position="834"/>
        <end position="847"/>
    </location>
</feature>
<feature type="region of interest" description="Disordered" evidence="1">
    <location>
        <begin position="1087"/>
        <end position="1194"/>
    </location>
</feature>
<feature type="compositionally biased region" description="Polar residues" evidence="1">
    <location>
        <begin position="1087"/>
        <end position="1096"/>
    </location>
</feature>
<feature type="compositionally biased region" description="Basic and acidic residues" evidence="1">
    <location>
        <begin position="204"/>
        <end position="222"/>
    </location>
</feature>
<feature type="region of interest" description="Disordered" evidence="1">
    <location>
        <begin position="1630"/>
        <end position="1708"/>
    </location>
</feature>
<dbReference type="InParanoid" id="A0A0G4FJM5"/>
<feature type="compositionally biased region" description="Pro residues" evidence="1">
    <location>
        <begin position="592"/>
        <end position="601"/>
    </location>
</feature>
<dbReference type="Proteomes" id="UP000041254">
    <property type="component" value="Unassembled WGS sequence"/>
</dbReference>
<organism evidence="2 3">
    <name type="scientific">Vitrella brassicaformis (strain CCMP3155)</name>
    <dbReference type="NCBI Taxonomy" id="1169540"/>
    <lineage>
        <taxon>Eukaryota</taxon>
        <taxon>Sar</taxon>
        <taxon>Alveolata</taxon>
        <taxon>Colpodellida</taxon>
        <taxon>Vitrellaceae</taxon>
        <taxon>Vitrella</taxon>
    </lineage>
</organism>
<evidence type="ECO:0000313" key="2">
    <source>
        <dbReference type="EMBL" id="CEM13893.1"/>
    </source>
</evidence>
<keyword evidence="3" id="KW-1185">Reference proteome</keyword>
<dbReference type="InterPro" id="IPR038800">
    <property type="entry name" value="CCDC17"/>
</dbReference>
<feature type="region of interest" description="Disordered" evidence="1">
    <location>
        <begin position="338"/>
        <end position="357"/>
    </location>
</feature>
<dbReference type="STRING" id="1169540.A0A0G4FJM5"/>
<feature type="compositionally biased region" description="Acidic residues" evidence="1">
    <location>
        <begin position="1155"/>
        <end position="1166"/>
    </location>
</feature>
<dbReference type="VEuPathDB" id="CryptoDB:Vbra_544"/>
<feature type="compositionally biased region" description="Basic and acidic residues" evidence="1">
    <location>
        <begin position="1673"/>
        <end position="1686"/>
    </location>
</feature>
<feature type="compositionally biased region" description="Basic and acidic residues" evidence="1">
    <location>
        <begin position="608"/>
        <end position="617"/>
    </location>
</feature>
<feature type="compositionally biased region" description="Basic and acidic residues" evidence="1">
    <location>
        <begin position="1100"/>
        <end position="1114"/>
    </location>
</feature>
<evidence type="ECO:0000256" key="1">
    <source>
        <dbReference type="SAM" id="MobiDB-lite"/>
    </source>
</evidence>
<sequence>MATPECRKCGMVFAGAAELSNHDQNFCVDAPGRKEEADTLSPEDREKAFQQLKAYIASRGPRDDPKSKPTLATTPLEEIGKRFNLLRPLVRDSDDANDRLMQARSHELAAKVAEARSERQVLAEENAKLDEELKATVQQMRQKKREAVDVQMEKEKLEKELQHLDQGRLAALTEEGRQQVQSLQLELRKLRRQDERLASQIEAAKDQILHRRQQYEKGKERGSQSARLPPTNPFAVEQLLSLAKRQAAEESELVAKHRKLHEERTKLESDWHALQGRKETTHTDAETPPLHNEFSPDALAEFVKGVEQNLDADREHLRVLQESYQETIQHAKAIEAHPTAAAATQPPGAEDDAHQEELPSSIQRIADNVAHTLDRSPEAAPHLTSAVQQALRSAFACEEDSALSPAQPQQGPDTDGAVLRQRSTFVDAAPSSARSVAGDSSLRGKTPGFGGESASDIHRDDRPPSQASHNSSDIVERYIKEGGCDPAVLQHLIGLRDSPGKPLSLPPAPAQPAAPAQPPAAGVSPLSAAEEDILRRQQHEALQLQQRLHAMQSEMRTLDAHAYSPPAPRTPPPWWAGGALPPYPYPPPVAFPADATPPPAQAPAAPATREEKAKAEQAETGASGTGSGGGGDDSGTAMLRQLVEQERMQLEALMRLPPDSDLYALRHKHFQEMTGLRCEIEKTLQEKTLEELRLDRDRAIEARRRQEREEAWLEEQKRTLIELEVKKRLAREGERPATPPPEDQPYDPSKGFYIYWDFIEALPLRFNRCRIAYAFYDGPSALSSVKATHTETALSIGSALRVTFASSRLLTLLPGAPNARLVLEVQFEPQTAKDTSETSPRDEKDDAANTPTAAQVVPVGWTAVEVFDGAGRLRAGRYQCPVLRPPPLVAAPSPVLAGVERIADGCRVFMRIGYVDRHIQDTRWKIDATAYMQATGMALNDEYAIPSILQNGQEADEERARRRKMAKRQDRAEREERRRQRQRQPPQLRREREAERESFDDTSPRHQRQPKRQPREEPKLGIGVHVVSLEDLALPPDTLAKLSPSAVPPSPSEVLMQVLCGLYSHADGSLLKHETEQAELWPASFATKPQRSNAQAIKQGGEDKKRDGAKEAERPMSVTYRDGRVFHSPKTPPDRAPGDRRLSERSLASSSLVDDNSESVDTEEDANAVMDSERDRRSNESGASSDRRQRRSSKVPAVDGLWWPECVWVVLKVIARVSDEQHTLRSTPPSSAEQCVVAWTAACVPRVASLTRQDLSLPLFWPPAQYPPYPPQGPTDAMAFPLQTIDQFLAIDGSTLKVILYHPSLHQHIHGEAEAAMAKETPLERPLSPVSEEKERESEKELQLFVAHEAVPNDELYDPETDGFDIYMDQIRFPPEAALACRVVLRVISSSFSPILDAMGGISSLSSHRIIHRLDPPLYMDYRKGPIDPTALLMIRVDCLDRFLIHDALRKTEGEGHTNVSPFVAVNSEAEREEERDVEGPGAPCRFTWGFAVLPLFVKQRASGGGQPDHPTEQSFCLNEGAFQLGLSLSPYPKYSPEHRSVNATSLDDKPKVPCASVLIRVVSAPKSPDGLKLYRRSNVDPSEWPHMGLQADPPQYEDAVYDTTRFVPSPDEHKLFDKYTPLLRELEAHQQEQDHDEGDDDPQGVPADNEQPMSEADAGGGEDAAASSSSARSEDQMEGEGDKWSVESGSQGAAGEPQGRQRPAEPMKHMTLLDELLRLRRRFPRETGTISSPNRQAAMSERALKHWLRVQFGSPNLQEMRLLNDQHVLPYDKTVGFRVNIDCVHGFRKDAPLVVLHSLFPPGGLYEETPLLEDTHFTTRRDFSFSIRSPRFVTQWTKYKPSKMSRYSTLIVDVRWLNVKASRSEGLFPWGWFVIPLFDNHGFLMSNCYQVPLFQGAVSQDALSELKETMIKHEQLQQQQPQPSAPTSTAQLPSIRKLMDKWLQYNWADERKVAKWDKWSSVFVRLVDGQLEHDRRYSRPGYQLMAERLDRSFLPYGRSGSYAYDAKKIPKRTLNLLTPRGETNEEYERRMNEQTQKATGITRYAF</sequence>
<protein>
    <submittedName>
        <fullName evidence="2">Uncharacterized protein</fullName>
    </submittedName>
</protein>
<feature type="compositionally biased region" description="Gly residues" evidence="1">
    <location>
        <begin position="623"/>
        <end position="633"/>
    </location>
</feature>
<name>A0A0G4FJM5_VITBC</name>
<feature type="region of interest" description="Disordered" evidence="1">
    <location>
        <begin position="204"/>
        <end position="231"/>
    </location>
</feature>
<dbReference type="PANTHER" id="PTHR33820">
    <property type="entry name" value="COILED-COIL DOMAIN-CONTAINING PROTEIN 17"/>
    <property type="match status" value="1"/>
</dbReference>
<gene>
    <name evidence="2" type="ORF">Vbra_544</name>
</gene>
<reference evidence="2 3" key="1">
    <citation type="submission" date="2014-11" db="EMBL/GenBank/DDBJ databases">
        <authorList>
            <person name="Zhu J."/>
            <person name="Qi W."/>
            <person name="Song R."/>
        </authorList>
    </citation>
    <scope>NUCLEOTIDE SEQUENCE [LARGE SCALE GENOMIC DNA]</scope>
</reference>
<dbReference type="OMA" id="AFACEED"/>
<dbReference type="EMBL" id="CDMY01000448">
    <property type="protein sequence ID" value="CEM13893.1"/>
    <property type="molecule type" value="Genomic_DNA"/>
</dbReference>
<feature type="region of interest" description="Disordered" evidence="1">
    <location>
        <begin position="425"/>
        <end position="472"/>
    </location>
</feature>
<feature type="compositionally biased region" description="Basic and acidic residues" evidence="1">
    <location>
        <begin position="1132"/>
        <end position="1144"/>
    </location>
</feature>
<feature type="region of interest" description="Disordered" evidence="1">
    <location>
        <begin position="827"/>
        <end position="852"/>
    </location>
</feature>
<feature type="region of interest" description="Disordered" evidence="1">
    <location>
        <begin position="592"/>
        <end position="636"/>
    </location>
</feature>
<feature type="region of interest" description="Disordered" evidence="1">
    <location>
        <begin position="952"/>
        <end position="1020"/>
    </location>
</feature>
<feature type="region of interest" description="Disordered" evidence="1">
    <location>
        <begin position="498"/>
        <end position="526"/>
    </location>
</feature>
<evidence type="ECO:0000313" key="3">
    <source>
        <dbReference type="Proteomes" id="UP000041254"/>
    </source>
</evidence>
<feature type="region of interest" description="Disordered" evidence="1">
    <location>
        <begin position="1460"/>
        <end position="1481"/>
    </location>
</feature>
<dbReference type="PANTHER" id="PTHR33820:SF2">
    <property type="entry name" value="COILED-COIL DOMAIN-CONTAINING PROTEIN 17"/>
    <property type="match status" value="1"/>
</dbReference>
<feature type="compositionally biased region" description="Basic and acidic residues" evidence="1">
    <location>
        <begin position="1469"/>
        <end position="1479"/>
    </location>
</feature>
<feature type="compositionally biased region" description="Pro residues" evidence="1">
    <location>
        <begin position="504"/>
        <end position="518"/>
    </location>
</feature>
<accession>A0A0G4FJM5</accession>
<dbReference type="OrthoDB" id="289416at2759"/>